<evidence type="ECO:0000256" key="1">
    <source>
        <dbReference type="SAM" id="Phobius"/>
    </source>
</evidence>
<dbReference type="RefSeq" id="WP_026427164.1">
    <property type="nucleotide sequence ID" value="NZ_CBCRWE010000021.1"/>
</dbReference>
<sequence>MVATLVSLRWRLTLNALRSNVWALIGSIIGALYAIGALGGLIAAAVGLGAYAAPQDAAVLLGALGAALVIGWCLVPLLLTGADATLDPRAIAAWTAPSRPLARGLLAAGAAGIPGLVTAVACLLPALVWMVAGQFLAALLALLCAPAALAACVTISRIIVVSANLSSSRRGKEMTTIIAFIVVLIASLLPSLFNASLGAHGPEILESFRRAGQILALTPFGWAFLAPGMAATGKPLAALALAAGGWIIPLALLRPWERLVAAVMTRPAGHSGRTRAYASANPASGDRQSAGSVDALTWARRLGSLLPGLPAASAAIAARCLRYWRSDPRYLAQVVSIVFLPMVVVIVPIGIRGTVQVNGEPLTMSLAIGQAPAAMLLTVPLIALLMGWAVHDDLGFDSTALWSHISAGVPGRHDILGRVVAAAVWELPTLLVMGAGMLLWTGRWQDAPALLGGALALYGCSLGWSAMTCVLLPYETNAPGESPLNSRTSGMAIVVALIQMIGMLAILLVSAPATGPAIYAAFSDSTPWRWAAGVIGLLWGAGAAGLGIIMGGRLLDARGPAILATIRSWPGHSQER</sequence>
<feature type="transmembrane region" description="Helical" evidence="1">
    <location>
        <begin position="211"/>
        <end position="229"/>
    </location>
</feature>
<organism evidence="2 3">
    <name type="scientific">Actinomyces slackii</name>
    <dbReference type="NCBI Taxonomy" id="52774"/>
    <lineage>
        <taxon>Bacteria</taxon>
        <taxon>Bacillati</taxon>
        <taxon>Actinomycetota</taxon>
        <taxon>Actinomycetes</taxon>
        <taxon>Actinomycetales</taxon>
        <taxon>Actinomycetaceae</taxon>
        <taxon>Actinomyces</taxon>
    </lineage>
</organism>
<dbReference type="AlphaFoldDB" id="A0A3S4STP4"/>
<reference evidence="2 3" key="1">
    <citation type="submission" date="2018-12" db="EMBL/GenBank/DDBJ databases">
        <authorList>
            <consortium name="Pathogen Informatics"/>
        </authorList>
    </citation>
    <scope>NUCLEOTIDE SEQUENCE [LARGE SCALE GENOMIC DNA]</scope>
    <source>
        <strain evidence="2 3">NCTC11923</strain>
    </source>
</reference>
<keyword evidence="1" id="KW-0812">Transmembrane</keyword>
<evidence type="ECO:0000313" key="3">
    <source>
        <dbReference type="Proteomes" id="UP000276899"/>
    </source>
</evidence>
<keyword evidence="1" id="KW-0472">Membrane</keyword>
<gene>
    <name evidence="2" type="ORF">NCTC11923_01455</name>
</gene>
<feature type="transmembrane region" description="Helical" evidence="1">
    <location>
        <begin position="105"/>
        <end position="129"/>
    </location>
</feature>
<dbReference type="STRING" id="1278298.GCA_000428685_02196"/>
<feature type="transmembrane region" description="Helical" evidence="1">
    <location>
        <begin position="236"/>
        <end position="256"/>
    </location>
</feature>
<feature type="transmembrane region" description="Helical" evidence="1">
    <location>
        <begin position="493"/>
        <end position="522"/>
    </location>
</feature>
<accession>A0A3S4STP4</accession>
<feature type="transmembrane region" description="Helical" evidence="1">
    <location>
        <begin position="177"/>
        <end position="199"/>
    </location>
</feature>
<feature type="transmembrane region" description="Helical" evidence="1">
    <location>
        <begin position="135"/>
        <end position="165"/>
    </location>
</feature>
<proteinExistence type="predicted"/>
<dbReference type="Proteomes" id="UP000276899">
    <property type="component" value="Chromosome"/>
</dbReference>
<protein>
    <submittedName>
        <fullName evidence="2">Uncharacterized protein</fullName>
    </submittedName>
</protein>
<keyword evidence="1" id="KW-1133">Transmembrane helix</keyword>
<feature type="transmembrane region" description="Helical" evidence="1">
    <location>
        <begin position="419"/>
        <end position="441"/>
    </location>
</feature>
<dbReference type="EMBL" id="LR134363">
    <property type="protein sequence ID" value="VEG74813.1"/>
    <property type="molecule type" value="Genomic_DNA"/>
</dbReference>
<feature type="transmembrane region" description="Helical" evidence="1">
    <location>
        <begin position="528"/>
        <end position="549"/>
    </location>
</feature>
<feature type="transmembrane region" description="Helical" evidence="1">
    <location>
        <begin position="447"/>
        <end position="472"/>
    </location>
</feature>
<feature type="transmembrane region" description="Helical" evidence="1">
    <location>
        <begin position="57"/>
        <end position="79"/>
    </location>
</feature>
<feature type="transmembrane region" description="Helical" evidence="1">
    <location>
        <begin position="21"/>
        <end position="51"/>
    </location>
</feature>
<feature type="transmembrane region" description="Helical" evidence="1">
    <location>
        <begin position="330"/>
        <end position="351"/>
    </location>
</feature>
<name>A0A3S4STP4_9ACTO</name>
<feature type="transmembrane region" description="Helical" evidence="1">
    <location>
        <begin position="371"/>
        <end position="390"/>
    </location>
</feature>
<dbReference type="KEGG" id="asla:NCTC11923_01455"/>
<keyword evidence="3" id="KW-1185">Reference proteome</keyword>
<evidence type="ECO:0000313" key="2">
    <source>
        <dbReference type="EMBL" id="VEG74813.1"/>
    </source>
</evidence>